<dbReference type="InterPro" id="IPR017039">
    <property type="entry name" value="Virul_fac_BrkB"/>
</dbReference>
<comment type="caution">
    <text evidence="7">The sequence shown here is derived from an EMBL/GenBank/DDBJ whole genome shotgun (WGS) entry which is preliminary data.</text>
</comment>
<evidence type="ECO:0000256" key="1">
    <source>
        <dbReference type="ARBA" id="ARBA00004651"/>
    </source>
</evidence>
<gene>
    <name evidence="7" type="ORF">K1X13_15095</name>
</gene>
<feature type="transmembrane region" description="Helical" evidence="6">
    <location>
        <begin position="197"/>
        <end position="216"/>
    </location>
</feature>
<feature type="transmembrane region" description="Helical" evidence="6">
    <location>
        <begin position="46"/>
        <end position="69"/>
    </location>
</feature>
<name>A0ABS7RMF0_9ACTN</name>
<evidence type="ECO:0000256" key="3">
    <source>
        <dbReference type="ARBA" id="ARBA00022692"/>
    </source>
</evidence>
<dbReference type="Proteomes" id="UP000754710">
    <property type="component" value="Unassembled WGS sequence"/>
</dbReference>
<feature type="transmembrane region" description="Helical" evidence="6">
    <location>
        <begin position="116"/>
        <end position="136"/>
    </location>
</feature>
<evidence type="ECO:0000256" key="2">
    <source>
        <dbReference type="ARBA" id="ARBA00022475"/>
    </source>
</evidence>
<evidence type="ECO:0000256" key="6">
    <source>
        <dbReference type="SAM" id="Phobius"/>
    </source>
</evidence>
<dbReference type="PANTHER" id="PTHR30213">
    <property type="entry name" value="INNER MEMBRANE PROTEIN YHJD"/>
    <property type="match status" value="1"/>
</dbReference>
<dbReference type="EMBL" id="JAIEZQ010000002">
    <property type="protein sequence ID" value="MBY9076161.1"/>
    <property type="molecule type" value="Genomic_DNA"/>
</dbReference>
<feature type="transmembrane region" description="Helical" evidence="6">
    <location>
        <begin position="269"/>
        <end position="290"/>
    </location>
</feature>
<protein>
    <submittedName>
        <fullName evidence="7">YihY/virulence factor BrkB family protein</fullName>
    </submittedName>
</protein>
<sequence>MPETRGSREQAGPSRWSVTRDTAWRLVVSTVGTCYRNRVTGLAAEAAFFALLSLPPLIFALAGSIGYVFESFDDARAAEVRAAVIEVASRALTDETVDKVITPTLDDVFRGGRYDVISIGFVLALWSGSRALNVFVDTITIMYGLGGHRGILKTRVLSFVLYVLGLVTGVVTIPLVVAGPTLVERLVPDRLDFLNGLYWPAVVVLSICFLATLYHASVPVRTSWRYNLPGATLTLLLWILGSFLLRFALTTTAGESTSIYGPLAAPIAVLLWLYLLSIAVLIGAALNAAFDRVWPESETARARMELVRRLRLRAMLPRLRRDQEERAALGVDEEYDETLPHDERVEVLAELESEQEAREEAREG</sequence>
<evidence type="ECO:0000313" key="7">
    <source>
        <dbReference type="EMBL" id="MBY9076161.1"/>
    </source>
</evidence>
<organism evidence="7 8">
    <name type="scientific">Nocardioides jiangsuensis</name>
    <dbReference type="NCBI Taxonomy" id="2866161"/>
    <lineage>
        <taxon>Bacteria</taxon>
        <taxon>Bacillati</taxon>
        <taxon>Actinomycetota</taxon>
        <taxon>Actinomycetes</taxon>
        <taxon>Propionibacteriales</taxon>
        <taxon>Nocardioidaceae</taxon>
        <taxon>Nocardioides</taxon>
    </lineage>
</organism>
<reference evidence="7 8" key="1">
    <citation type="submission" date="2021-08" db="EMBL/GenBank/DDBJ databases">
        <title>Nocardioides bacterium WL0053 sp. nov., isolated from the sediment.</title>
        <authorList>
            <person name="Wang L."/>
            <person name="Zhang D."/>
            <person name="Zhang A."/>
        </authorList>
    </citation>
    <scope>NUCLEOTIDE SEQUENCE [LARGE SCALE GENOMIC DNA]</scope>
    <source>
        <strain evidence="7 8">WL0053</strain>
    </source>
</reference>
<keyword evidence="8" id="KW-1185">Reference proteome</keyword>
<evidence type="ECO:0000313" key="8">
    <source>
        <dbReference type="Proteomes" id="UP000754710"/>
    </source>
</evidence>
<feature type="transmembrane region" description="Helical" evidence="6">
    <location>
        <begin position="228"/>
        <end position="249"/>
    </location>
</feature>
<keyword evidence="2" id="KW-1003">Cell membrane</keyword>
<dbReference type="Pfam" id="PF03631">
    <property type="entry name" value="Virul_fac_BrkB"/>
    <property type="match status" value="1"/>
</dbReference>
<evidence type="ECO:0000256" key="5">
    <source>
        <dbReference type="ARBA" id="ARBA00023136"/>
    </source>
</evidence>
<accession>A0ABS7RMF0</accession>
<keyword evidence="4 6" id="KW-1133">Transmembrane helix</keyword>
<evidence type="ECO:0000256" key="4">
    <source>
        <dbReference type="ARBA" id="ARBA00022989"/>
    </source>
</evidence>
<keyword evidence="3 6" id="KW-0812">Transmembrane</keyword>
<keyword evidence="5 6" id="KW-0472">Membrane</keyword>
<dbReference type="RefSeq" id="WP_221025843.1">
    <property type="nucleotide sequence ID" value="NZ_JAIEZQ010000002.1"/>
</dbReference>
<feature type="transmembrane region" description="Helical" evidence="6">
    <location>
        <begin position="156"/>
        <end position="177"/>
    </location>
</feature>
<proteinExistence type="predicted"/>
<comment type="subcellular location">
    <subcellularLocation>
        <location evidence="1">Cell membrane</location>
        <topology evidence="1">Multi-pass membrane protein</topology>
    </subcellularLocation>
</comment>
<dbReference type="PANTHER" id="PTHR30213:SF0">
    <property type="entry name" value="UPF0761 MEMBRANE PROTEIN YIHY"/>
    <property type="match status" value="1"/>
</dbReference>